<evidence type="ECO:0000313" key="3">
    <source>
        <dbReference type="Proteomes" id="UP001386437"/>
    </source>
</evidence>
<dbReference type="RefSeq" id="WP_336600291.1">
    <property type="nucleotide sequence ID" value="NZ_JACFYJ010000049.1"/>
</dbReference>
<organism evidence="2 3">
    <name type="scientific">Paraburkholderia bengalensis</name>
    <dbReference type="NCBI Taxonomy" id="2747562"/>
    <lineage>
        <taxon>Bacteria</taxon>
        <taxon>Pseudomonadati</taxon>
        <taxon>Pseudomonadota</taxon>
        <taxon>Betaproteobacteria</taxon>
        <taxon>Burkholderiales</taxon>
        <taxon>Burkholderiaceae</taxon>
        <taxon>Paraburkholderia</taxon>
    </lineage>
</organism>
<feature type="signal peptide" evidence="1">
    <location>
        <begin position="1"/>
        <end position="26"/>
    </location>
</feature>
<name>A0ABU8IXG9_9BURK</name>
<keyword evidence="1" id="KW-0732">Signal</keyword>
<feature type="chain" id="PRO_5047260317" evidence="1">
    <location>
        <begin position="27"/>
        <end position="59"/>
    </location>
</feature>
<protein>
    <submittedName>
        <fullName evidence="2">Uncharacterized protein</fullName>
    </submittedName>
</protein>
<proteinExistence type="predicted"/>
<keyword evidence="3" id="KW-1185">Reference proteome</keyword>
<gene>
    <name evidence="2" type="ORF">H3V53_25085</name>
</gene>
<evidence type="ECO:0000313" key="2">
    <source>
        <dbReference type="EMBL" id="MEI6000354.1"/>
    </source>
</evidence>
<reference evidence="2 3" key="1">
    <citation type="journal article" date="2022" name="Arch. Microbiol.">
        <title>Paraburkholderia bengalensis sp. nov. isolated from roots of Oryza sativa, IR64.</title>
        <authorList>
            <person name="Nag P."/>
            <person name="Mondal N."/>
            <person name="Sarkar J."/>
            <person name="Das S."/>
        </authorList>
    </citation>
    <scope>NUCLEOTIDE SEQUENCE [LARGE SCALE GENOMIC DNA]</scope>
    <source>
        <strain evidence="2 3">IR64_4_BI</strain>
    </source>
</reference>
<accession>A0ABU8IXG9</accession>
<sequence length="59" mass="5994">MSSRITRSLSGVCLAVGPLSSAAAHAQASIENIDGGIVKVRSAHPVDDASILHGLRADN</sequence>
<evidence type="ECO:0000256" key="1">
    <source>
        <dbReference type="SAM" id="SignalP"/>
    </source>
</evidence>
<comment type="caution">
    <text evidence="2">The sequence shown here is derived from an EMBL/GenBank/DDBJ whole genome shotgun (WGS) entry which is preliminary data.</text>
</comment>
<dbReference type="Proteomes" id="UP001386437">
    <property type="component" value="Unassembled WGS sequence"/>
</dbReference>
<dbReference type="EMBL" id="JACFYJ010000049">
    <property type="protein sequence ID" value="MEI6000354.1"/>
    <property type="molecule type" value="Genomic_DNA"/>
</dbReference>